<gene>
    <name evidence="1" type="ORF">ACFFX0_31675</name>
</gene>
<sequence>MAVMVVGTARVGRSEPVNRPGSDGDSFYWIPTKVWSVRFVA</sequence>
<evidence type="ECO:0000313" key="2">
    <source>
        <dbReference type="Proteomes" id="UP001589575"/>
    </source>
</evidence>
<proteinExistence type="predicted"/>
<accession>A0ABV5G946</accession>
<evidence type="ECO:0000313" key="1">
    <source>
        <dbReference type="EMBL" id="MFB9075479.1"/>
    </source>
</evidence>
<protein>
    <submittedName>
        <fullName evidence="1">Uncharacterized protein</fullName>
    </submittedName>
</protein>
<comment type="caution">
    <text evidence="1">The sequence shown here is derived from an EMBL/GenBank/DDBJ whole genome shotgun (WGS) entry which is preliminary data.</text>
</comment>
<keyword evidence="2" id="KW-1185">Reference proteome</keyword>
<name>A0ABV5G946_9MICC</name>
<organism evidence="1 2">
    <name type="scientific">Citricoccus parietis</name>
    <dbReference type="NCBI Taxonomy" id="592307"/>
    <lineage>
        <taxon>Bacteria</taxon>
        <taxon>Bacillati</taxon>
        <taxon>Actinomycetota</taxon>
        <taxon>Actinomycetes</taxon>
        <taxon>Micrococcales</taxon>
        <taxon>Micrococcaceae</taxon>
        <taxon>Citricoccus</taxon>
    </lineage>
</organism>
<dbReference type="EMBL" id="JBHMFI010000023">
    <property type="protein sequence ID" value="MFB9075479.1"/>
    <property type="molecule type" value="Genomic_DNA"/>
</dbReference>
<reference evidence="1 2" key="1">
    <citation type="submission" date="2024-09" db="EMBL/GenBank/DDBJ databases">
        <authorList>
            <person name="Sun Q."/>
            <person name="Mori K."/>
        </authorList>
    </citation>
    <scope>NUCLEOTIDE SEQUENCE [LARGE SCALE GENOMIC DNA]</scope>
    <source>
        <strain evidence="1 2">CCM 7609</strain>
    </source>
</reference>
<dbReference type="Proteomes" id="UP001589575">
    <property type="component" value="Unassembled WGS sequence"/>
</dbReference>